<proteinExistence type="predicted"/>
<evidence type="ECO:0000313" key="3">
    <source>
        <dbReference type="Proteomes" id="UP000397656"/>
    </source>
</evidence>
<accession>A0A7M2GPQ8</accession>
<keyword evidence="1" id="KW-1133">Transmembrane helix</keyword>
<dbReference type="EMBL" id="CP062803">
    <property type="protein sequence ID" value="QOT74754.1"/>
    <property type="molecule type" value="Genomic_DNA"/>
</dbReference>
<gene>
    <name evidence="2" type="ORF">F7R26_010780</name>
</gene>
<protein>
    <submittedName>
        <fullName evidence="2">Uncharacterized protein</fullName>
    </submittedName>
</protein>
<dbReference type="Proteomes" id="UP000397656">
    <property type="component" value="Chromosome 1"/>
</dbReference>
<name>A0A7M2GPQ8_9BURK</name>
<keyword evidence="1" id="KW-0812">Transmembrane</keyword>
<sequence>MPTPIRAGAPPRPAKHVLLVALVTGALGAALLVIGLDAAGEGRTATIHKQS</sequence>
<evidence type="ECO:0000256" key="1">
    <source>
        <dbReference type="SAM" id="Phobius"/>
    </source>
</evidence>
<keyword evidence="1" id="KW-0472">Membrane</keyword>
<organism evidence="2 3">
    <name type="scientific">Cupriavidus basilensis</name>
    <dbReference type="NCBI Taxonomy" id="68895"/>
    <lineage>
        <taxon>Bacteria</taxon>
        <taxon>Pseudomonadati</taxon>
        <taxon>Pseudomonadota</taxon>
        <taxon>Betaproteobacteria</taxon>
        <taxon>Burkholderiales</taxon>
        <taxon>Burkholderiaceae</taxon>
        <taxon>Cupriavidus</taxon>
    </lineage>
</organism>
<dbReference type="GeneID" id="98401390"/>
<reference evidence="2 3" key="1">
    <citation type="submission" date="2020-10" db="EMBL/GenBank/DDBJ databases">
        <title>Complete genome sequence of Cupriavidus basilensis CCUG 49340T.</title>
        <authorList>
            <person name="Salva-Serra F."/>
            <person name="Donoso R.A."/>
            <person name="Cho K.H."/>
            <person name="Yoo J.A."/>
            <person name="Lee K."/>
            <person name="Yoon S.-H."/>
            <person name="Perez-Pantoja D."/>
            <person name="Moore E.R.B."/>
        </authorList>
    </citation>
    <scope>NUCLEOTIDE SEQUENCE [LARGE SCALE GENOMIC DNA]</scope>
    <source>
        <strain evidence="3">CCUG 49340</strain>
    </source>
</reference>
<dbReference type="AlphaFoldDB" id="A0A7M2GPQ8"/>
<dbReference type="RefSeq" id="WP_170301732.1">
    <property type="nucleotide sequence ID" value="NZ_CP062803.1"/>
</dbReference>
<evidence type="ECO:0000313" key="2">
    <source>
        <dbReference type="EMBL" id="QOT74754.1"/>
    </source>
</evidence>
<feature type="transmembrane region" description="Helical" evidence="1">
    <location>
        <begin position="16"/>
        <end position="39"/>
    </location>
</feature>